<sequence length="73" mass="7908">ALRAAFAISLNSAQMQPNPGPHDEPSQSFKTTQNKSKEDSGHNDKVANLTILTSTNHTQRSSITAHQTPDHCP</sequence>
<dbReference type="AlphaFoldDB" id="A0A4Y2TA80"/>
<feature type="compositionally biased region" description="Basic and acidic residues" evidence="1">
    <location>
        <begin position="35"/>
        <end position="45"/>
    </location>
</feature>
<feature type="compositionally biased region" description="Polar residues" evidence="1">
    <location>
        <begin position="50"/>
        <end position="67"/>
    </location>
</feature>
<keyword evidence="3" id="KW-1185">Reference proteome</keyword>
<gene>
    <name evidence="2" type="ORF">AVEN_158829_1</name>
</gene>
<feature type="region of interest" description="Disordered" evidence="1">
    <location>
        <begin position="1"/>
        <end position="73"/>
    </location>
</feature>
<organism evidence="2 3">
    <name type="scientific">Araneus ventricosus</name>
    <name type="common">Orbweaver spider</name>
    <name type="synonym">Epeira ventricosa</name>
    <dbReference type="NCBI Taxonomy" id="182803"/>
    <lineage>
        <taxon>Eukaryota</taxon>
        <taxon>Metazoa</taxon>
        <taxon>Ecdysozoa</taxon>
        <taxon>Arthropoda</taxon>
        <taxon>Chelicerata</taxon>
        <taxon>Arachnida</taxon>
        <taxon>Araneae</taxon>
        <taxon>Araneomorphae</taxon>
        <taxon>Entelegynae</taxon>
        <taxon>Araneoidea</taxon>
        <taxon>Araneidae</taxon>
        <taxon>Araneus</taxon>
    </lineage>
</organism>
<comment type="caution">
    <text evidence="2">The sequence shown here is derived from an EMBL/GenBank/DDBJ whole genome shotgun (WGS) entry which is preliminary data.</text>
</comment>
<name>A0A4Y2TA80_ARAVE</name>
<feature type="non-terminal residue" evidence="2">
    <location>
        <position position="1"/>
    </location>
</feature>
<reference evidence="2 3" key="1">
    <citation type="journal article" date="2019" name="Sci. Rep.">
        <title>Orb-weaving spider Araneus ventricosus genome elucidates the spidroin gene catalogue.</title>
        <authorList>
            <person name="Kono N."/>
            <person name="Nakamura H."/>
            <person name="Ohtoshi R."/>
            <person name="Moran D.A.P."/>
            <person name="Shinohara A."/>
            <person name="Yoshida Y."/>
            <person name="Fujiwara M."/>
            <person name="Mori M."/>
            <person name="Tomita M."/>
            <person name="Arakawa K."/>
        </authorList>
    </citation>
    <scope>NUCLEOTIDE SEQUENCE [LARGE SCALE GENOMIC DNA]</scope>
</reference>
<accession>A0A4Y2TA80</accession>
<evidence type="ECO:0000313" key="3">
    <source>
        <dbReference type="Proteomes" id="UP000499080"/>
    </source>
</evidence>
<evidence type="ECO:0000313" key="2">
    <source>
        <dbReference type="EMBL" id="GBN96025.1"/>
    </source>
</evidence>
<protein>
    <submittedName>
        <fullName evidence="2">Uncharacterized protein</fullName>
    </submittedName>
</protein>
<dbReference type="Proteomes" id="UP000499080">
    <property type="component" value="Unassembled WGS sequence"/>
</dbReference>
<dbReference type="EMBL" id="BGPR01026370">
    <property type="protein sequence ID" value="GBN96025.1"/>
    <property type="molecule type" value="Genomic_DNA"/>
</dbReference>
<proteinExistence type="predicted"/>
<evidence type="ECO:0000256" key="1">
    <source>
        <dbReference type="SAM" id="MobiDB-lite"/>
    </source>
</evidence>